<dbReference type="AlphaFoldDB" id="A0A6L5GUB9"/>
<protein>
    <submittedName>
        <fullName evidence="1">Uncharacterized protein</fullName>
    </submittedName>
</protein>
<comment type="caution">
    <text evidence="1">The sequence shown here is derived from an EMBL/GenBank/DDBJ whole genome shotgun (WGS) entry which is preliminary data.</text>
</comment>
<dbReference type="EMBL" id="VOGB01000022">
    <property type="protein sequence ID" value="MQM73845.1"/>
    <property type="molecule type" value="Genomic_DNA"/>
</dbReference>
<organism evidence="1 2">
    <name type="scientific">Candidatus Pseudoramibacter fermentans</name>
    <dbReference type="NCBI Taxonomy" id="2594427"/>
    <lineage>
        <taxon>Bacteria</taxon>
        <taxon>Bacillati</taxon>
        <taxon>Bacillota</taxon>
        <taxon>Clostridia</taxon>
        <taxon>Eubacteriales</taxon>
        <taxon>Eubacteriaceae</taxon>
        <taxon>Pseudoramibacter</taxon>
    </lineage>
</organism>
<dbReference type="Proteomes" id="UP000473648">
    <property type="component" value="Unassembled WGS sequence"/>
</dbReference>
<evidence type="ECO:0000313" key="1">
    <source>
        <dbReference type="EMBL" id="MQM73845.1"/>
    </source>
</evidence>
<proteinExistence type="predicted"/>
<gene>
    <name evidence="1" type="ORF">FRC53_10810</name>
</gene>
<accession>A0A6L5GUB9</accession>
<name>A0A6L5GUB9_9FIRM</name>
<sequence length="87" mass="10424">MIDNYYYKDYSDQYSREKVICLIDNDIKKKMGGYIQSTSGDLFIADVTIFYFFDTAQHLKFDYGFSDKVPISVRKFWEQRINVLEHP</sequence>
<reference evidence="1" key="1">
    <citation type="journal article" date="2020" name="Appl. Environ. Microbiol.">
        <title>Medium-Chain Fatty Acid Synthesis by 'Candidatus Weimeria bifida' gen. nov., sp. nov., and 'Candidatus Pseudoramibacter fermentans' sp. nov.</title>
        <authorList>
            <person name="Scarborough M.J."/>
            <person name="Myers K.S."/>
            <person name="Donohue T.J."/>
            <person name="Noguera D.R."/>
        </authorList>
    </citation>
    <scope>NUCLEOTIDE SEQUENCE</scope>
    <source>
        <strain evidence="1">EUB1.1</strain>
    </source>
</reference>
<keyword evidence="2" id="KW-1185">Reference proteome</keyword>
<evidence type="ECO:0000313" key="2">
    <source>
        <dbReference type="Proteomes" id="UP000473648"/>
    </source>
</evidence>